<accession>A0A8H5ERT2</accession>
<evidence type="ECO:0008006" key="4">
    <source>
        <dbReference type="Google" id="ProtNLM"/>
    </source>
</evidence>
<reference evidence="2 3" key="1">
    <citation type="journal article" date="2020" name="ISME J.">
        <title>Uncovering the hidden diversity of litter-decomposition mechanisms in mushroom-forming fungi.</title>
        <authorList>
            <person name="Floudas D."/>
            <person name="Bentzer J."/>
            <person name="Ahren D."/>
            <person name="Johansson T."/>
            <person name="Persson P."/>
            <person name="Tunlid A."/>
        </authorList>
    </citation>
    <scope>NUCLEOTIDE SEQUENCE [LARGE SCALE GENOMIC DNA]</scope>
    <source>
        <strain evidence="2 3">CBS 101986</strain>
    </source>
</reference>
<keyword evidence="3" id="KW-1185">Reference proteome</keyword>
<proteinExistence type="predicted"/>
<gene>
    <name evidence="2" type="ORF">D9619_010143</name>
</gene>
<sequence>MNLFAFSFHGILATLFFGTTIVAVSTGADVQCDMTDIRRLADSFHSKLVVYKRIKKPDAVQGTLQACLNLTSGLETFTLDAKNLVPQHVSANDTISACNTLEKCPFEQIFKSLIDLAVFFVTIALSLPATL</sequence>
<protein>
    <recommendedName>
        <fullName evidence="4">Hydrophobin</fullName>
    </recommendedName>
</protein>
<evidence type="ECO:0000313" key="3">
    <source>
        <dbReference type="Proteomes" id="UP000567179"/>
    </source>
</evidence>
<evidence type="ECO:0000313" key="2">
    <source>
        <dbReference type="EMBL" id="KAF5310032.1"/>
    </source>
</evidence>
<comment type="caution">
    <text evidence="2">The sequence shown here is derived from an EMBL/GenBank/DDBJ whole genome shotgun (WGS) entry which is preliminary data.</text>
</comment>
<keyword evidence="1" id="KW-0732">Signal</keyword>
<feature type="signal peptide" evidence="1">
    <location>
        <begin position="1"/>
        <end position="27"/>
    </location>
</feature>
<organism evidence="2 3">
    <name type="scientific">Psilocybe cf. subviscida</name>
    <dbReference type="NCBI Taxonomy" id="2480587"/>
    <lineage>
        <taxon>Eukaryota</taxon>
        <taxon>Fungi</taxon>
        <taxon>Dikarya</taxon>
        <taxon>Basidiomycota</taxon>
        <taxon>Agaricomycotina</taxon>
        <taxon>Agaricomycetes</taxon>
        <taxon>Agaricomycetidae</taxon>
        <taxon>Agaricales</taxon>
        <taxon>Agaricineae</taxon>
        <taxon>Strophariaceae</taxon>
        <taxon>Psilocybe</taxon>
    </lineage>
</organism>
<dbReference type="AlphaFoldDB" id="A0A8H5ERT2"/>
<evidence type="ECO:0000256" key="1">
    <source>
        <dbReference type="SAM" id="SignalP"/>
    </source>
</evidence>
<dbReference type="EMBL" id="JAACJJ010000058">
    <property type="protein sequence ID" value="KAF5310032.1"/>
    <property type="molecule type" value="Genomic_DNA"/>
</dbReference>
<dbReference type="Proteomes" id="UP000567179">
    <property type="component" value="Unassembled WGS sequence"/>
</dbReference>
<name>A0A8H5ERT2_9AGAR</name>
<feature type="chain" id="PRO_5034197302" description="Hydrophobin" evidence="1">
    <location>
        <begin position="28"/>
        <end position="131"/>
    </location>
</feature>